<dbReference type="STRING" id="85643.Tmz1t_2468"/>
<evidence type="ECO:0000313" key="3">
    <source>
        <dbReference type="EMBL" id="ACR01070.1"/>
    </source>
</evidence>
<sequence>MGFRLFLASIRAAILRFCAGKTAARARLPGTRVASTAVPPVPADAPEVAPASISEPGPAHAESPSMPERRDPLGAESAPDEHVEPAAIVAAPDPDAERLLARCARLQAQMLDFTGRLADMEQQVRSYEQQQFLALGDVVGECLRLRREYLDLKAERSGAAADREQARQAEADFDAYRRSTAHTPVPRPELDDDEQDELRRLYRAAAMRCHPDRAEEAERAEAHDVFLRVQAAYQARDLAGLRAITAELAGWARKRDDASPVQGSAAPASSAVRRRVAELQTRVADLILAVQTLQLDPAYRRAVQVERWETHFAEARAGFEAECESLREQIAGLASRRS</sequence>
<dbReference type="Gene3D" id="1.10.287.110">
    <property type="entry name" value="DnaJ domain"/>
    <property type="match status" value="1"/>
</dbReference>
<dbReference type="KEGG" id="tmz:Tmz1t_2468"/>
<feature type="region of interest" description="Disordered" evidence="2">
    <location>
        <begin position="31"/>
        <end position="82"/>
    </location>
</feature>
<evidence type="ECO:0000256" key="1">
    <source>
        <dbReference type="SAM" id="Coils"/>
    </source>
</evidence>
<reference evidence="3 4" key="2">
    <citation type="journal article" date="2012" name="Stand. Genomic Sci.">
        <title>Complete genome sequence of Thauera aminoaromatica strain MZ1T.</title>
        <authorList>
            <person name="Jiang K."/>
            <person name="Sanseverino J."/>
            <person name="Chauhan A."/>
            <person name="Lucas S."/>
            <person name="Copeland A."/>
            <person name="Lapidus A."/>
            <person name="Del Rio T.G."/>
            <person name="Dalin E."/>
            <person name="Tice H."/>
            <person name="Bruce D."/>
            <person name="Goodwin L."/>
            <person name="Pitluck S."/>
            <person name="Sims D."/>
            <person name="Brettin T."/>
            <person name="Detter J.C."/>
            <person name="Han C."/>
            <person name="Chang Y.J."/>
            <person name="Larimer F."/>
            <person name="Land M."/>
            <person name="Hauser L."/>
            <person name="Kyrpides N.C."/>
            <person name="Mikhailova N."/>
            <person name="Moser S."/>
            <person name="Jegier P."/>
            <person name="Close D."/>
            <person name="Debruyn J.M."/>
            <person name="Wang Y."/>
            <person name="Layton A.C."/>
            <person name="Allen M.S."/>
            <person name="Sayler G.S."/>
        </authorList>
    </citation>
    <scope>NUCLEOTIDE SEQUENCE [LARGE SCALE GENOMIC DNA]</scope>
    <source>
        <strain evidence="3 4">MZ1T</strain>
    </source>
</reference>
<organism evidence="3 4">
    <name type="scientific">Thauera aminoaromatica</name>
    <dbReference type="NCBI Taxonomy" id="164330"/>
    <lineage>
        <taxon>Bacteria</taxon>
        <taxon>Pseudomonadati</taxon>
        <taxon>Pseudomonadota</taxon>
        <taxon>Betaproteobacteria</taxon>
        <taxon>Rhodocyclales</taxon>
        <taxon>Zoogloeaceae</taxon>
        <taxon>Thauera</taxon>
    </lineage>
</organism>
<proteinExistence type="predicted"/>
<feature type="coiled-coil region" evidence="1">
    <location>
        <begin position="276"/>
        <end position="336"/>
    </location>
</feature>
<dbReference type="SUPFAM" id="SSF46565">
    <property type="entry name" value="Chaperone J-domain"/>
    <property type="match status" value="1"/>
</dbReference>
<feature type="coiled-coil region" evidence="1">
    <location>
        <begin position="103"/>
        <end position="130"/>
    </location>
</feature>
<accession>C4K9J4</accession>
<keyword evidence="4" id="KW-1185">Reference proteome</keyword>
<name>C4K9J4_THASP</name>
<dbReference type="HOGENOM" id="CLU_821183_0_0_4"/>
<keyword evidence="3" id="KW-0346">Stress response</keyword>
<reference evidence="4" key="1">
    <citation type="submission" date="2009-05" db="EMBL/GenBank/DDBJ databases">
        <title>Complete sequence of chromosome of Thauera sp. MZ1T.</title>
        <authorList>
            <consortium name="US DOE Joint Genome Institute"/>
            <person name="Lucas S."/>
            <person name="Copeland A."/>
            <person name="Lapidus A."/>
            <person name="Glavina del Rio T."/>
            <person name="Dalin E."/>
            <person name="Tice H."/>
            <person name="Bruce D."/>
            <person name="Goodwin L."/>
            <person name="Pitluck S."/>
            <person name="Sims D."/>
            <person name="Brettin T."/>
            <person name="Detter J.C."/>
            <person name="Han C."/>
            <person name="Larimer F."/>
            <person name="Land M."/>
            <person name="Hauser L."/>
            <person name="Kyrpides N."/>
            <person name="Mikhailova N."/>
            <person name="Sayler G.S."/>
        </authorList>
    </citation>
    <scope>NUCLEOTIDE SEQUENCE [LARGE SCALE GENOMIC DNA]</scope>
    <source>
        <strain evidence="4">MZ1T</strain>
    </source>
</reference>
<dbReference type="AlphaFoldDB" id="C4K9J4"/>
<dbReference type="InterPro" id="IPR036869">
    <property type="entry name" value="J_dom_sf"/>
</dbReference>
<dbReference type="eggNOG" id="COG2214">
    <property type="taxonomic scope" value="Bacteria"/>
</dbReference>
<evidence type="ECO:0000256" key="2">
    <source>
        <dbReference type="SAM" id="MobiDB-lite"/>
    </source>
</evidence>
<gene>
    <name evidence="3" type="ordered locus">Tmz1t_2468</name>
</gene>
<feature type="compositionally biased region" description="Low complexity" evidence="2">
    <location>
        <begin position="33"/>
        <end position="51"/>
    </location>
</feature>
<feature type="compositionally biased region" description="Basic and acidic residues" evidence="2">
    <location>
        <begin position="67"/>
        <end position="82"/>
    </location>
</feature>
<dbReference type="Proteomes" id="UP000002186">
    <property type="component" value="Chromosome"/>
</dbReference>
<protein>
    <submittedName>
        <fullName evidence="3">Heat shock protein DnaJ domain protein</fullName>
    </submittedName>
</protein>
<dbReference type="EMBL" id="CP001281">
    <property type="protein sequence ID" value="ACR01070.1"/>
    <property type="molecule type" value="Genomic_DNA"/>
</dbReference>
<keyword evidence="1" id="KW-0175">Coiled coil</keyword>
<evidence type="ECO:0000313" key="4">
    <source>
        <dbReference type="Proteomes" id="UP000002186"/>
    </source>
</evidence>